<dbReference type="GO" id="GO:0034204">
    <property type="term" value="P:lipid translocation"/>
    <property type="evidence" value="ECO:0007669"/>
    <property type="project" value="TreeGrafter"/>
</dbReference>
<evidence type="ECO:0000256" key="7">
    <source>
        <dbReference type="ARBA" id="ARBA00023136"/>
    </source>
</evidence>
<evidence type="ECO:0000313" key="11">
    <source>
        <dbReference type="Proteomes" id="UP000265540"/>
    </source>
</evidence>
<sequence>MKAIIRNNKFTSFLVETQNSILSAAFVLAVASGINAILGLVKNRFFARQFGVSQELAVFYTADKIPNLIYSIVIVGAISTVFIPVFTELLKKNKQKAFETASSIINTTFVFFLVVSAIIYIYAGPLIDLLALGKFPQQDVALGANLMRIMLISQMLLVAGSLVTSILQSFKYFIAPAVAPIAYNMGMLIGIIFLSDTYGIYGPAYGTILGAAFHILIQLPYIKRTGFVQTMSFNFKDKGLREISRLIPPRLVSVLISNLLGTINNSLAILISSSSVIFLKFALQLQSFPIMLFGASIAAASLPTLASESGDDNLEKFKKTFITSFHQMMYLVLPLSVILLVLRIPVVRLVYGVSNFPWEATVKTSYVLAFYSFSIFSQSANYLITRAFYALKDTSTPVKISAVTLVMNVAASLFMVLGLKFGVWSVAFTFAVTSFLDMTLLMYFLGKKLGGFRIETIVIPFIKISYASMLMGIGLYVPLKLLDRVVFDTSRTFNLLLLTGIAGTVGMSAYFYFTKIFKVAEIELFYKILRKLNINLKLVRTETPETHV</sequence>
<feature type="transmembrane region" description="Helical" evidence="8">
    <location>
        <begin position="457"/>
        <end position="479"/>
    </location>
</feature>
<keyword evidence="2 8" id="KW-1003">Cell membrane</keyword>
<feature type="transmembrane region" description="Helical" evidence="8">
    <location>
        <begin position="68"/>
        <end position="87"/>
    </location>
</feature>
<dbReference type="NCBIfam" id="TIGR01695">
    <property type="entry name" value="murJ_mviN"/>
    <property type="match status" value="1"/>
</dbReference>
<dbReference type="GO" id="GO:0005886">
    <property type="term" value="C:plasma membrane"/>
    <property type="evidence" value="ECO:0007669"/>
    <property type="project" value="UniProtKB-SubCell"/>
</dbReference>
<keyword evidence="5 8" id="KW-0573">Peptidoglycan synthesis</keyword>
<feature type="transmembrane region" description="Helical" evidence="8">
    <location>
        <begin position="174"/>
        <end position="194"/>
    </location>
</feature>
<protein>
    <recommendedName>
        <fullName evidence="8">Probable lipid II flippase MurJ</fullName>
    </recommendedName>
</protein>
<keyword evidence="7 8" id="KW-0472">Membrane</keyword>
<dbReference type="UniPathway" id="UPA00219"/>
<feature type="transmembrane region" description="Helical" evidence="8">
    <location>
        <begin position="251"/>
        <end position="279"/>
    </location>
</feature>
<feature type="transmembrane region" description="Helical" evidence="8">
    <location>
        <begin position="200"/>
        <end position="222"/>
    </location>
</feature>
<dbReference type="InterPro" id="IPR004268">
    <property type="entry name" value="MurJ"/>
</dbReference>
<dbReference type="AlphaFoldDB" id="A0A3A4ZCA9"/>
<keyword evidence="6 8" id="KW-1133">Transmembrane helix</keyword>
<evidence type="ECO:0000256" key="8">
    <source>
        <dbReference type="HAMAP-Rule" id="MF_02078"/>
    </source>
</evidence>
<feature type="transmembrane region" description="Helical" evidence="8">
    <location>
        <begin position="147"/>
        <end position="167"/>
    </location>
</feature>
<comment type="subcellular location">
    <subcellularLocation>
        <location evidence="1 8">Cell membrane</location>
        <topology evidence="1 8">Multi-pass membrane protein</topology>
    </subcellularLocation>
</comment>
<dbReference type="GO" id="GO:0071555">
    <property type="term" value="P:cell wall organization"/>
    <property type="evidence" value="ECO:0007669"/>
    <property type="project" value="UniProtKB-UniRule"/>
</dbReference>
<organism evidence="10 11">
    <name type="scientific">candidate division WWE3 bacterium</name>
    <dbReference type="NCBI Taxonomy" id="2053526"/>
    <lineage>
        <taxon>Bacteria</taxon>
        <taxon>Katanobacteria</taxon>
    </lineage>
</organism>
<dbReference type="EMBL" id="QZJF01000017">
    <property type="protein sequence ID" value="RJR26894.1"/>
    <property type="molecule type" value="Genomic_DNA"/>
</dbReference>
<dbReference type="GO" id="GO:0009252">
    <property type="term" value="P:peptidoglycan biosynthetic process"/>
    <property type="evidence" value="ECO:0007669"/>
    <property type="project" value="UniProtKB-UniRule"/>
</dbReference>
<evidence type="ECO:0000256" key="1">
    <source>
        <dbReference type="ARBA" id="ARBA00004651"/>
    </source>
</evidence>
<dbReference type="GO" id="GO:0015648">
    <property type="term" value="F:lipid-linked peptidoglycan transporter activity"/>
    <property type="evidence" value="ECO:0007669"/>
    <property type="project" value="UniProtKB-UniRule"/>
</dbReference>
<dbReference type="PANTHER" id="PTHR47019:SF1">
    <property type="entry name" value="LIPID II FLIPPASE MURJ"/>
    <property type="match status" value="1"/>
</dbReference>
<keyword evidence="3 8" id="KW-0812">Transmembrane</keyword>
<keyword evidence="8 9" id="KW-0813">Transport</keyword>
<evidence type="ECO:0000256" key="4">
    <source>
        <dbReference type="ARBA" id="ARBA00022960"/>
    </source>
</evidence>
<evidence type="ECO:0000256" key="2">
    <source>
        <dbReference type="ARBA" id="ARBA00022475"/>
    </source>
</evidence>
<feature type="transmembrane region" description="Helical" evidence="8">
    <location>
        <begin position="366"/>
        <end position="384"/>
    </location>
</feature>
<dbReference type="GO" id="GO:0008360">
    <property type="term" value="P:regulation of cell shape"/>
    <property type="evidence" value="ECO:0007669"/>
    <property type="project" value="UniProtKB-UniRule"/>
</dbReference>
<dbReference type="HAMAP" id="MF_02078">
    <property type="entry name" value="MurJ_MviN"/>
    <property type="match status" value="1"/>
</dbReference>
<dbReference type="CDD" id="cd13123">
    <property type="entry name" value="MATE_MurJ_like"/>
    <property type="match status" value="1"/>
</dbReference>
<accession>A0A3A4ZCA9</accession>
<gene>
    <name evidence="8 10" type="primary">murJ</name>
    <name evidence="10" type="ORF">C4561_03910</name>
</gene>
<name>A0A3A4ZCA9_UNCKA</name>
<comment type="similarity">
    <text evidence="8 9">Belongs to the MurJ/MviN family.</text>
</comment>
<evidence type="ECO:0000256" key="6">
    <source>
        <dbReference type="ARBA" id="ARBA00022989"/>
    </source>
</evidence>
<dbReference type="InterPro" id="IPR051050">
    <property type="entry name" value="Lipid_II_flippase_MurJ/MviN"/>
</dbReference>
<dbReference type="PANTHER" id="PTHR47019">
    <property type="entry name" value="LIPID II FLIPPASE MURJ"/>
    <property type="match status" value="1"/>
</dbReference>
<comment type="function">
    <text evidence="8 9">Involved in peptidoglycan biosynthesis. Transports lipid-linked peptidoglycan precursors from the inner to the outer leaflet of the cytoplasmic membrane.</text>
</comment>
<keyword evidence="4 8" id="KW-0133">Cell shape</keyword>
<reference evidence="10 11" key="1">
    <citation type="journal article" date="2017" name="ISME J.">
        <title>Energy and carbon metabolisms in a deep terrestrial subsurface fluid microbial community.</title>
        <authorList>
            <person name="Momper L."/>
            <person name="Jungbluth S.P."/>
            <person name="Lee M.D."/>
            <person name="Amend J.P."/>
        </authorList>
    </citation>
    <scope>NUCLEOTIDE SEQUENCE [LARGE SCALE GENOMIC DNA]</scope>
    <source>
        <strain evidence="10">SURF_46</strain>
    </source>
</reference>
<evidence type="ECO:0000256" key="3">
    <source>
        <dbReference type="ARBA" id="ARBA00022692"/>
    </source>
</evidence>
<feature type="transmembrane region" description="Helical" evidence="8">
    <location>
        <begin position="491"/>
        <end position="513"/>
    </location>
</feature>
<feature type="transmembrane region" description="Helical" evidence="8">
    <location>
        <begin position="108"/>
        <end position="127"/>
    </location>
</feature>
<evidence type="ECO:0000256" key="5">
    <source>
        <dbReference type="ARBA" id="ARBA00022984"/>
    </source>
</evidence>
<feature type="transmembrane region" description="Helical" evidence="8">
    <location>
        <begin position="21"/>
        <end position="41"/>
    </location>
</feature>
<evidence type="ECO:0000256" key="9">
    <source>
        <dbReference type="PIRNR" id="PIRNR002869"/>
    </source>
</evidence>
<evidence type="ECO:0000313" key="10">
    <source>
        <dbReference type="EMBL" id="RJR26894.1"/>
    </source>
</evidence>
<dbReference type="PIRSF" id="PIRSF002869">
    <property type="entry name" value="MviN"/>
    <property type="match status" value="1"/>
</dbReference>
<feature type="transmembrane region" description="Helical" evidence="8">
    <location>
        <begin position="285"/>
        <end position="307"/>
    </location>
</feature>
<comment type="pathway">
    <text evidence="8">Cell wall biogenesis; peptidoglycan biosynthesis.</text>
</comment>
<dbReference type="Proteomes" id="UP000265540">
    <property type="component" value="Unassembled WGS sequence"/>
</dbReference>
<feature type="transmembrane region" description="Helical" evidence="8">
    <location>
        <begin position="328"/>
        <end position="346"/>
    </location>
</feature>
<keyword evidence="8 9" id="KW-0961">Cell wall biogenesis/degradation</keyword>
<feature type="transmembrane region" description="Helical" evidence="8">
    <location>
        <begin position="423"/>
        <end position="445"/>
    </location>
</feature>
<dbReference type="Pfam" id="PF03023">
    <property type="entry name" value="MurJ"/>
    <property type="match status" value="1"/>
</dbReference>
<dbReference type="PRINTS" id="PR01806">
    <property type="entry name" value="VIRFACTRMVIN"/>
</dbReference>
<proteinExistence type="inferred from homology"/>
<comment type="caution">
    <text evidence="10">The sequence shown here is derived from an EMBL/GenBank/DDBJ whole genome shotgun (WGS) entry which is preliminary data.</text>
</comment>
<feature type="transmembrane region" description="Helical" evidence="8">
    <location>
        <begin position="396"/>
        <end position="417"/>
    </location>
</feature>